<feature type="transmembrane region" description="Helical" evidence="8">
    <location>
        <begin position="242"/>
        <end position="268"/>
    </location>
</feature>
<reference evidence="9" key="2">
    <citation type="submission" date="2020-09" db="EMBL/GenBank/DDBJ databases">
        <authorList>
            <person name="Sun Q."/>
            <person name="Zhou Y."/>
        </authorList>
    </citation>
    <scope>NUCLEOTIDE SEQUENCE</scope>
    <source>
        <strain evidence="9">CGMCC 1.15478</strain>
    </source>
</reference>
<organism evidence="9 10">
    <name type="scientific">Hoyosella rhizosphaerae</name>
    <dbReference type="NCBI Taxonomy" id="1755582"/>
    <lineage>
        <taxon>Bacteria</taxon>
        <taxon>Bacillati</taxon>
        <taxon>Actinomycetota</taxon>
        <taxon>Actinomycetes</taxon>
        <taxon>Mycobacteriales</taxon>
        <taxon>Hoyosellaceae</taxon>
        <taxon>Hoyosella</taxon>
    </lineage>
</organism>
<keyword evidence="10" id="KW-1185">Reference proteome</keyword>
<proteinExistence type="inferred from homology"/>
<feature type="transmembrane region" description="Helical" evidence="8">
    <location>
        <begin position="413"/>
        <end position="433"/>
    </location>
</feature>
<dbReference type="Pfam" id="PF09594">
    <property type="entry name" value="GT87"/>
    <property type="match status" value="1"/>
</dbReference>
<evidence type="ECO:0000256" key="4">
    <source>
        <dbReference type="ARBA" id="ARBA00022692"/>
    </source>
</evidence>
<evidence type="ECO:0000256" key="1">
    <source>
        <dbReference type="ARBA" id="ARBA00004651"/>
    </source>
</evidence>
<dbReference type="InterPro" id="IPR016570">
    <property type="entry name" value="UCP010361"/>
</dbReference>
<keyword evidence="4 8" id="KW-0812">Transmembrane</keyword>
<dbReference type="EMBL" id="BMJH01000001">
    <property type="protein sequence ID" value="GGC63821.1"/>
    <property type="molecule type" value="Genomic_DNA"/>
</dbReference>
<evidence type="ECO:0000256" key="7">
    <source>
        <dbReference type="ARBA" id="ARBA00024033"/>
    </source>
</evidence>
<sequence length="520" mass="57762">MSHRAPDGLTDENRDLPSRTNPVVARASSVIGGPVGRHALIGRARFFTPLRVIVLMTILVIALGWFSKAACIQQYPGGPDGQMALDWRDGRQYVAMCYSDTVPLYGVHRLNELAFPYKTSWQQDRPDGSVQTRYMEYPVVTGLYQYVSAVLANAWSTVGKTGWVPSALAVVVYFNVVALGLALMWIITVWATATLAGRRVWDGAIVAISPLVIVHLFTNFDAIATALAAVGLLAWARRRPMLAGAFIGLGAAAKLYPVFLLGALLVLCLRTANMRAWCQVAATTAAVWLAVNVPIMALYWDGWYEFLRLNSTRGMDPDSIYNVIRSFTGWPGFDGPLQYGETPQILNLVSLGLFLAVCAGVAFIALTAPRRPRVAQLMFIIVAGFLLTNKVWSPQYSLWLVPLAVLAYPHLRVLLIWMTVDAFVWVPRMLYYLGVENGGLPEQWFTATVFVRDVLVVAICVMIIRQIYMPGEDLVRQRGVDDPCGGPFDRAADRPPEWFPRWLLPRGFQAWQRKPAELPS</sequence>
<feature type="transmembrane region" description="Helical" evidence="8">
    <location>
        <begin position="280"/>
        <end position="300"/>
    </location>
</feature>
<comment type="subcellular location">
    <subcellularLocation>
        <location evidence="1">Cell membrane</location>
        <topology evidence="1">Multi-pass membrane protein</topology>
    </subcellularLocation>
</comment>
<evidence type="ECO:0000313" key="10">
    <source>
        <dbReference type="Proteomes" id="UP000641514"/>
    </source>
</evidence>
<evidence type="ECO:0000256" key="2">
    <source>
        <dbReference type="ARBA" id="ARBA00022475"/>
    </source>
</evidence>
<protein>
    <submittedName>
        <fullName evidence="9">Membrane protein</fullName>
    </submittedName>
</protein>
<dbReference type="AlphaFoldDB" id="A0A916U8M6"/>
<feature type="transmembrane region" description="Helical" evidence="8">
    <location>
        <begin position="445"/>
        <end position="468"/>
    </location>
</feature>
<comment type="caution">
    <text evidence="9">The sequence shown here is derived from an EMBL/GenBank/DDBJ whole genome shotgun (WGS) entry which is preliminary data.</text>
</comment>
<dbReference type="GO" id="GO:0016758">
    <property type="term" value="F:hexosyltransferase activity"/>
    <property type="evidence" value="ECO:0007669"/>
    <property type="project" value="InterPro"/>
</dbReference>
<dbReference type="RefSeq" id="WP_188672247.1">
    <property type="nucleotide sequence ID" value="NZ_BMJH01000001.1"/>
</dbReference>
<dbReference type="GO" id="GO:0005886">
    <property type="term" value="C:plasma membrane"/>
    <property type="evidence" value="ECO:0007669"/>
    <property type="project" value="UniProtKB-SubCell"/>
</dbReference>
<reference evidence="9" key="1">
    <citation type="journal article" date="2014" name="Int. J. Syst. Evol. Microbiol.">
        <title>Complete genome sequence of Corynebacterium casei LMG S-19264T (=DSM 44701T), isolated from a smear-ripened cheese.</title>
        <authorList>
            <consortium name="US DOE Joint Genome Institute (JGI-PGF)"/>
            <person name="Walter F."/>
            <person name="Albersmeier A."/>
            <person name="Kalinowski J."/>
            <person name="Ruckert C."/>
        </authorList>
    </citation>
    <scope>NUCLEOTIDE SEQUENCE</scope>
    <source>
        <strain evidence="9">CGMCC 1.15478</strain>
    </source>
</reference>
<accession>A0A916U8M6</accession>
<dbReference type="InterPro" id="IPR018584">
    <property type="entry name" value="GT87"/>
</dbReference>
<comment type="similarity">
    <text evidence="7">Belongs to the glycosyltransferase 87 family.</text>
</comment>
<feature type="transmembrane region" description="Helical" evidence="8">
    <location>
        <begin position="134"/>
        <end position="155"/>
    </location>
</feature>
<name>A0A916U8M6_9ACTN</name>
<feature type="transmembrane region" description="Helical" evidence="8">
    <location>
        <begin position="46"/>
        <end position="66"/>
    </location>
</feature>
<feature type="transmembrane region" description="Helical" evidence="8">
    <location>
        <begin position="167"/>
        <end position="191"/>
    </location>
</feature>
<evidence type="ECO:0000256" key="5">
    <source>
        <dbReference type="ARBA" id="ARBA00022989"/>
    </source>
</evidence>
<keyword evidence="3" id="KW-0808">Transferase</keyword>
<evidence type="ECO:0000313" key="9">
    <source>
        <dbReference type="EMBL" id="GGC63821.1"/>
    </source>
</evidence>
<keyword evidence="5 8" id="KW-1133">Transmembrane helix</keyword>
<evidence type="ECO:0000256" key="8">
    <source>
        <dbReference type="SAM" id="Phobius"/>
    </source>
</evidence>
<dbReference type="PIRSF" id="PIRSF010361">
    <property type="entry name" value="UCP010361"/>
    <property type="match status" value="1"/>
</dbReference>
<feature type="transmembrane region" description="Helical" evidence="8">
    <location>
        <begin position="345"/>
        <end position="367"/>
    </location>
</feature>
<keyword evidence="6 8" id="KW-0472">Membrane</keyword>
<dbReference type="Proteomes" id="UP000641514">
    <property type="component" value="Unassembled WGS sequence"/>
</dbReference>
<feature type="transmembrane region" description="Helical" evidence="8">
    <location>
        <begin position="374"/>
        <end position="393"/>
    </location>
</feature>
<evidence type="ECO:0000256" key="6">
    <source>
        <dbReference type="ARBA" id="ARBA00023136"/>
    </source>
</evidence>
<gene>
    <name evidence="9" type="ORF">GCM10011410_15320</name>
</gene>
<evidence type="ECO:0000256" key="3">
    <source>
        <dbReference type="ARBA" id="ARBA00022679"/>
    </source>
</evidence>
<keyword evidence="2" id="KW-1003">Cell membrane</keyword>
<feature type="transmembrane region" description="Helical" evidence="8">
    <location>
        <begin position="203"/>
        <end position="236"/>
    </location>
</feature>